<accession>A0A2K3QHD4</accession>
<gene>
    <name evidence="2" type="ORF">TCAP_03113</name>
</gene>
<feature type="region of interest" description="Disordered" evidence="1">
    <location>
        <begin position="56"/>
        <end position="134"/>
    </location>
</feature>
<protein>
    <submittedName>
        <fullName evidence="2">Beta-mannosidase B</fullName>
    </submittedName>
</protein>
<feature type="compositionally biased region" description="Low complexity" evidence="1">
    <location>
        <begin position="80"/>
        <end position="98"/>
    </location>
</feature>
<dbReference type="STRING" id="45235.A0A2K3QHD4"/>
<dbReference type="EMBL" id="NRSZ01000478">
    <property type="protein sequence ID" value="PNY26957.1"/>
    <property type="molecule type" value="Genomic_DNA"/>
</dbReference>
<name>A0A2K3QHD4_9HYPO</name>
<dbReference type="Proteomes" id="UP000236621">
    <property type="component" value="Unassembled WGS sequence"/>
</dbReference>
<evidence type="ECO:0000313" key="2">
    <source>
        <dbReference type="EMBL" id="PNY26957.1"/>
    </source>
</evidence>
<evidence type="ECO:0000313" key="3">
    <source>
        <dbReference type="Proteomes" id="UP000236621"/>
    </source>
</evidence>
<dbReference type="AlphaFoldDB" id="A0A2K3QHD4"/>
<evidence type="ECO:0000256" key="1">
    <source>
        <dbReference type="SAM" id="MobiDB-lite"/>
    </source>
</evidence>
<feature type="compositionally biased region" description="Basic residues" evidence="1">
    <location>
        <begin position="114"/>
        <end position="123"/>
    </location>
</feature>
<organism evidence="2 3">
    <name type="scientific">Tolypocladium capitatum</name>
    <dbReference type="NCBI Taxonomy" id="45235"/>
    <lineage>
        <taxon>Eukaryota</taxon>
        <taxon>Fungi</taxon>
        <taxon>Dikarya</taxon>
        <taxon>Ascomycota</taxon>
        <taxon>Pezizomycotina</taxon>
        <taxon>Sordariomycetes</taxon>
        <taxon>Hypocreomycetidae</taxon>
        <taxon>Hypocreales</taxon>
        <taxon>Ophiocordycipitaceae</taxon>
        <taxon>Tolypocladium</taxon>
    </lineage>
</organism>
<sequence length="222" mass="24298">MKKLELKGFEKTPDSRGWAVVDCYLVPEPAYFARTYQAWTQTGCYVDENSQLCTGQVDQTPPARHGMPLTPGSRAAARGSSTHTSPSSPRSPLQPSIPDADDPTEPFGRIPVRPLRRAHRPVRQRPTDTAWPGPVKFLDMADRGVGFAVSPAGDDVVVSARRPVQAFVFEEALKPSDAGFDIMPGETQRVKVKGGLMADRPRRTYVDVPSASLQIRGGRSRT</sequence>
<reference evidence="2 3" key="1">
    <citation type="submission" date="2017-08" db="EMBL/GenBank/DDBJ databases">
        <title>Harnessing the power of phylogenomics to disentangle the directionality and signatures of interkingdom host jumping in the parasitic fungal genus Tolypocladium.</title>
        <authorList>
            <person name="Quandt C.A."/>
            <person name="Patterson W."/>
            <person name="Spatafora J.W."/>
        </authorList>
    </citation>
    <scope>NUCLEOTIDE SEQUENCE [LARGE SCALE GENOMIC DNA]</scope>
    <source>
        <strain evidence="2 3">CBS 113982</strain>
    </source>
</reference>
<comment type="caution">
    <text evidence="2">The sequence shown here is derived from an EMBL/GenBank/DDBJ whole genome shotgun (WGS) entry which is preliminary data.</text>
</comment>
<dbReference type="OrthoDB" id="2866996at2759"/>
<proteinExistence type="predicted"/>
<keyword evidence="3" id="KW-1185">Reference proteome</keyword>